<name>A0A0V1FZK4_TRIPS</name>
<organism evidence="1 2">
    <name type="scientific">Trichinella pseudospiralis</name>
    <name type="common">Parasitic roundworm</name>
    <dbReference type="NCBI Taxonomy" id="6337"/>
    <lineage>
        <taxon>Eukaryota</taxon>
        <taxon>Metazoa</taxon>
        <taxon>Ecdysozoa</taxon>
        <taxon>Nematoda</taxon>
        <taxon>Enoplea</taxon>
        <taxon>Dorylaimia</taxon>
        <taxon>Trichinellida</taxon>
        <taxon>Trichinellidae</taxon>
        <taxon>Trichinella</taxon>
    </lineage>
</organism>
<evidence type="ECO:0000313" key="2">
    <source>
        <dbReference type="Proteomes" id="UP000054995"/>
    </source>
</evidence>
<sequence length="63" mass="7431">MIAQLRTNNSFDITERLTLSKVQHLEKVMSDRPRERGKEICLGSRSFQLLEEEVEKSRHCKDL</sequence>
<protein>
    <submittedName>
        <fullName evidence="1">Uncharacterized protein</fullName>
    </submittedName>
</protein>
<evidence type="ECO:0000313" key="1">
    <source>
        <dbReference type="EMBL" id="KRY91422.1"/>
    </source>
</evidence>
<dbReference type="EMBL" id="JYDT01000014">
    <property type="protein sequence ID" value="KRY91422.1"/>
    <property type="molecule type" value="Genomic_DNA"/>
</dbReference>
<dbReference type="Proteomes" id="UP000054995">
    <property type="component" value="Unassembled WGS sequence"/>
</dbReference>
<proteinExistence type="predicted"/>
<reference evidence="1 2" key="1">
    <citation type="submission" date="2015-01" db="EMBL/GenBank/DDBJ databases">
        <title>Evolution of Trichinella species and genotypes.</title>
        <authorList>
            <person name="Korhonen P.K."/>
            <person name="Edoardo P."/>
            <person name="Giuseppe L.R."/>
            <person name="Gasser R.B."/>
        </authorList>
    </citation>
    <scope>NUCLEOTIDE SEQUENCE [LARGE SCALE GENOMIC DNA]</scope>
    <source>
        <strain evidence="1">ISS470</strain>
    </source>
</reference>
<comment type="caution">
    <text evidence="1">The sequence shown here is derived from an EMBL/GenBank/DDBJ whole genome shotgun (WGS) entry which is preliminary data.</text>
</comment>
<accession>A0A0V1FZK4</accession>
<keyword evidence="2" id="KW-1185">Reference proteome</keyword>
<gene>
    <name evidence="1" type="ORF">T4D_9585</name>
</gene>
<dbReference type="AlphaFoldDB" id="A0A0V1FZK4"/>